<proteinExistence type="predicted"/>
<dbReference type="InterPro" id="IPR014044">
    <property type="entry name" value="CAP_dom"/>
</dbReference>
<evidence type="ECO:0000313" key="5">
    <source>
        <dbReference type="Proteomes" id="UP001225356"/>
    </source>
</evidence>
<gene>
    <name evidence="4" type="ORF">J2853_008637</name>
</gene>
<evidence type="ECO:0000259" key="3">
    <source>
        <dbReference type="Pfam" id="PF00188"/>
    </source>
</evidence>
<feature type="chain" id="PRO_5045647546" evidence="2">
    <location>
        <begin position="27"/>
        <end position="280"/>
    </location>
</feature>
<accession>A0ABT9QSQ0</accession>
<protein>
    <submittedName>
        <fullName evidence="4">Uncharacterized protein YkwD</fullName>
    </submittedName>
</protein>
<sequence>MRRPPGALLCLGSLTALGTPIATAHAAAAPQVACRVYAAKPFVTATGTIQASASRMGCDDIALLRIHIKRAMAGTDPVVKSATQRRANGRGIANLRCIPGVYYTAATDHRGNEDRSKAVRLSCTTDIPAPTPAPGAGTALKPTSAAPGSAQWPSAKEEAEVVRLTNLTRQEKGCGPLTHDVQLHSVAQNHSKHMAATNAPDHENALGRIRASGFTPMSVWGENAAWGFSTPNKVIDEWMKEDETPTQRENILNCAYTHAGAGLAYNAQKVPYWTLVFAKH</sequence>
<keyword evidence="2" id="KW-0732">Signal</keyword>
<feature type="signal peptide" evidence="2">
    <location>
        <begin position="1"/>
        <end position="26"/>
    </location>
</feature>
<dbReference type="Proteomes" id="UP001225356">
    <property type="component" value="Unassembled WGS sequence"/>
</dbReference>
<dbReference type="CDD" id="cd05379">
    <property type="entry name" value="CAP_bacterial"/>
    <property type="match status" value="1"/>
</dbReference>
<comment type="caution">
    <text evidence="4">The sequence shown here is derived from an EMBL/GenBank/DDBJ whole genome shotgun (WGS) entry which is preliminary data.</text>
</comment>
<evidence type="ECO:0000256" key="1">
    <source>
        <dbReference type="SAM" id="MobiDB-lite"/>
    </source>
</evidence>
<dbReference type="InterPro" id="IPR035940">
    <property type="entry name" value="CAP_sf"/>
</dbReference>
<keyword evidence="5" id="KW-1185">Reference proteome</keyword>
<feature type="region of interest" description="Disordered" evidence="1">
    <location>
        <begin position="127"/>
        <end position="153"/>
    </location>
</feature>
<dbReference type="PANTHER" id="PTHR31157:SF1">
    <property type="entry name" value="SCP DOMAIN-CONTAINING PROTEIN"/>
    <property type="match status" value="1"/>
</dbReference>
<reference evidence="4 5" key="1">
    <citation type="submission" date="2023-07" db="EMBL/GenBank/DDBJ databases">
        <title>Sequencing the genomes of 1000 actinobacteria strains.</title>
        <authorList>
            <person name="Klenk H.-P."/>
        </authorList>
    </citation>
    <scope>NUCLEOTIDE SEQUENCE [LARGE SCALE GENOMIC DNA]</scope>
    <source>
        <strain evidence="4 5">DSM 46740</strain>
    </source>
</reference>
<dbReference type="RefSeq" id="WP_307567273.1">
    <property type="nucleotide sequence ID" value="NZ_JAUSQU010000001.1"/>
</dbReference>
<dbReference type="SUPFAM" id="SSF55797">
    <property type="entry name" value="PR-1-like"/>
    <property type="match status" value="1"/>
</dbReference>
<evidence type="ECO:0000256" key="2">
    <source>
        <dbReference type="SAM" id="SignalP"/>
    </source>
</evidence>
<organism evidence="4 5">
    <name type="scientific">Streptosporangium lutulentum</name>
    <dbReference type="NCBI Taxonomy" id="1461250"/>
    <lineage>
        <taxon>Bacteria</taxon>
        <taxon>Bacillati</taxon>
        <taxon>Actinomycetota</taxon>
        <taxon>Actinomycetes</taxon>
        <taxon>Streptosporangiales</taxon>
        <taxon>Streptosporangiaceae</taxon>
        <taxon>Streptosporangium</taxon>
    </lineage>
</organism>
<dbReference type="PANTHER" id="PTHR31157">
    <property type="entry name" value="SCP DOMAIN-CONTAINING PROTEIN"/>
    <property type="match status" value="1"/>
</dbReference>
<dbReference type="Gene3D" id="3.40.33.10">
    <property type="entry name" value="CAP"/>
    <property type="match status" value="1"/>
</dbReference>
<dbReference type="EMBL" id="JAUSQU010000001">
    <property type="protein sequence ID" value="MDP9849426.1"/>
    <property type="molecule type" value="Genomic_DNA"/>
</dbReference>
<dbReference type="Pfam" id="PF00188">
    <property type="entry name" value="CAP"/>
    <property type="match status" value="1"/>
</dbReference>
<name>A0ABT9QSQ0_9ACTN</name>
<evidence type="ECO:0000313" key="4">
    <source>
        <dbReference type="EMBL" id="MDP9849426.1"/>
    </source>
</evidence>
<feature type="domain" description="SCP" evidence="3">
    <location>
        <begin position="163"/>
        <end position="277"/>
    </location>
</feature>